<feature type="transmembrane region" description="Helical" evidence="4">
    <location>
        <begin position="117"/>
        <end position="139"/>
    </location>
</feature>
<dbReference type="CDD" id="cd00118">
    <property type="entry name" value="LysM"/>
    <property type="match status" value="1"/>
</dbReference>
<feature type="region of interest" description="Disordered" evidence="3">
    <location>
        <begin position="425"/>
        <end position="461"/>
    </location>
</feature>
<feature type="compositionally biased region" description="Pro residues" evidence="3">
    <location>
        <begin position="475"/>
        <end position="490"/>
    </location>
</feature>
<dbReference type="SMART" id="SM01043">
    <property type="entry name" value="BTAD"/>
    <property type="match status" value="1"/>
</dbReference>
<gene>
    <name evidence="6" type="ORF">AB8O55_25365</name>
</gene>
<feature type="compositionally biased region" description="Pro residues" evidence="3">
    <location>
        <begin position="309"/>
        <end position="329"/>
    </location>
</feature>
<reference evidence="6 7" key="1">
    <citation type="submission" date="2024-08" db="EMBL/GenBank/DDBJ databases">
        <title>Genome mining of Saccharopolyspora cebuensis PGLac3 from Nigerian medicinal plant.</title>
        <authorList>
            <person name="Ezeobiora C.E."/>
            <person name="Igbokwe N.H."/>
            <person name="Amin D.H."/>
            <person name="Mendie U.E."/>
        </authorList>
    </citation>
    <scope>NUCLEOTIDE SEQUENCE [LARGE SCALE GENOMIC DNA]</scope>
    <source>
        <strain evidence="6 7">PGLac3</strain>
    </source>
</reference>
<dbReference type="InterPro" id="IPR036388">
    <property type="entry name" value="WH-like_DNA-bd_sf"/>
</dbReference>
<evidence type="ECO:0000256" key="3">
    <source>
        <dbReference type="SAM" id="MobiDB-lite"/>
    </source>
</evidence>
<dbReference type="Pfam" id="PF01476">
    <property type="entry name" value="LysM"/>
    <property type="match status" value="2"/>
</dbReference>
<feature type="region of interest" description="Disordered" evidence="3">
    <location>
        <begin position="301"/>
        <end position="345"/>
    </location>
</feature>
<dbReference type="PANTHER" id="PTHR35807">
    <property type="entry name" value="TRANSCRIPTIONAL REGULATOR REDD-RELATED"/>
    <property type="match status" value="1"/>
</dbReference>
<name>A0ABV4CPT6_9PSEU</name>
<keyword evidence="7" id="KW-1185">Reference proteome</keyword>
<dbReference type="Gene3D" id="1.10.10.10">
    <property type="entry name" value="Winged helix-like DNA-binding domain superfamily/Winged helix DNA-binding domain"/>
    <property type="match status" value="1"/>
</dbReference>
<dbReference type="InterPro" id="IPR005158">
    <property type="entry name" value="BTAD"/>
</dbReference>
<keyword evidence="4" id="KW-0472">Membrane</keyword>
<feature type="compositionally biased region" description="Basic and acidic residues" evidence="3">
    <location>
        <begin position="399"/>
        <end position="412"/>
    </location>
</feature>
<evidence type="ECO:0000256" key="4">
    <source>
        <dbReference type="SAM" id="Phobius"/>
    </source>
</evidence>
<dbReference type="Pfam" id="PF00486">
    <property type="entry name" value="Trans_reg_C"/>
    <property type="match status" value="1"/>
</dbReference>
<feature type="region of interest" description="Disordered" evidence="3">
    <location>
        <begin position="378"/>
        <end position="412"/>
    </location>
</feature>
<comment type="caution">
    <text evidence="6">The sequence shown here is derived from an EMBL/GenBank/DDBJ whole genome shotgun (WGS) entry which is preliminary data.</text>
</comment>
<dbReference type="Gene3D" id="3.10.350.10">
    <property type="entry name" value="LysM domain"/>
    <property type="match status" value="2"/>
</dbReference>
<feature type="region of interest" description="Disordered" evidence="3">
    <location>
        <begin position="140"/>
        <end position="187"/>
    </location>
</feature>
<organism evidence="6 7">
    <name type="scientific">Saccharopolyspora cebuensis</name>
    <dbReference type="NCBI Taxonomy" id="418759"/>
    <lineage>
        <taxon>Bacteria</taxon>
        <taxon>Bacillati</taxon>
        <taxon>Actinomycetota</taxon>
        <taxon>Actinomycetes</taxon>
        <taxon>Pseudonocardiales</taxon>
        <taxon>Pseudonocardiaceae</taxon>
        <taxon>Saccharopolyspora</taxon>
    </lineage>
</organism>
<protein>
    <submittedName>
        <fullName evidence="6">LysM peptidoglycan-binding domain-containing protein</fullName>
    </submittedName>
</protein>
<dbReference type="InterPro" id="IPR001867">
    <property type="entry name" value="OmpR/PhoB-type_DNA-bd"/>
</dbReference>
<dbReference type="RefSeq" id="WP_369775537.1">
    <property type="nucleotide sequence ID" value="NZ_JBGEHV010000064.1"/>
</dbReference>
<dbReference type="SMART" id="SM00862">
    <property type="entry name" value="Trans_reg_C"/>
    <property type="match status" value="1"/>
</dbReference>
<dbReference type="InterPro" id="IPR036779">
    <property type="entry name" value="LysM_dom_sf"/>
</dbReference>
<sequence length="746" mass="80567">MTTLRRLAAALGLLTLLLALPTLLALATQAFPWPHLTPPPVSSGALGELVWADVQAWAERTYHELRLGLGPDGLLLATCLLTGWTLWAVALSWIAADLAAALRHGTHRLREHRPAGVRGWITGLVTGAVLLGTATPSLATMHPDPVAGSAPRHPGGPQRTPEAPPAAPEAGGHPTPSPPASLHTQPGDTLWDLAETHLGDGTRWPEITDLNPHLPTDPQDLGPGAPLWLPTTEPAPLRHDTRWVTVADGDTLSGLARQHLGNPERWKEIFDLNHGRTQPDHRALQRPEHLLPGWQLALPSATATEPAKTPVPPQHPTRLPPEPPTPAPTTHPDSGLAPYDGPPDAPAELAVPGAIVGLAAAGTLAAALGYRYRLRRTRRPHPDPAPNVYPLLISPPSAADRDTIPSEHLDDELTHESRNFAAHAGTRDLDDPAEDTSSTGAAPHHPEPPRLSTDDDTDGLSAGADLEIVQTTVTPAPPPATAPEPVPSTPEPGQHTETPLRITMFGPPRLYCRPEPGSDEQEITGTVQPRQRELLTFLALHPAGVRREEFVEALWGEAAVNTNALNTALSRLRRTLSALGRPLNDVVVAEHGHYRLHPELVEVDYWDFTTALTTRRAATTDDDRFGADDRIIAAYQGSLAAGIDSAWTEPLREHARRAFLDAVAAHVRTLHQQHPQHTLGLLEHARDLDPLHEPLYRDIMRLQHDLGHTDAIPRTFMLLRNQLADIAARPSPATVALAERLQRGAT</sequence>
<dbReference type="Pfam" id="PF03704">
    <property type="entry name" value="BTAD"/>
    <property type="match status" value="1"/>
</dbReference>
<dbReference type="PROSITE" id="PS51782">
    <property type="entry name" value="LYSM"/>
    <property type="match status" value="1"/>
</dbReference>
<feature type="transmembrane region" description="Helical" evidence="4">
    <location>
        <begin position="74"/>
        <end position="96"/>
    </location>
</feature>
<keyword evidence="2" id="KW-0238">DNA-binding</keyword>
<evidence type="ECO:0000256" key="2">
    <source>
        <dbReference type="ARBA" id="ARBA00023125"/>
    </source>
</evidence>
<dbReference type="InterPro" id="IPR051677">
    <property type="entry name" value="AfsR-DnrI-RedD_regulator"/>
</dbReference>
<dbReference type="SUPFAM" id="SSF46894">
    <property type="entry name" value="C-terminal effector domain of the bipartite response regulators"/>
    <property type="match status" value="1"/>
</dbReference>
<feature type="domain" description="LysM" evidence="5">
    <location>
        <begin position="180"/>
        <end position="229"/>
    </location>
</feature>
<comment type="similarity">
    <text evidence="1">Belongs to the AfsR/DnrI/RedD regulatory family.</text>
</comment>
<keyword evidence="4" id="KW-1133">Transmembrane helix</keyword>
<feature type="region of interest" description="Disordered" evidence="3">
    <location>
        <begin position="473"/>
        <end position="501"/>
    </location>
</feature>
<dbReference type="InterPro" id="IPR018392">
    <property type="entry name" value="LysM"/>
</dbReference>
<accession>A0ABV4CPT6</accession>
<dbReference type="InterPro" id="IPR011990">
    <property type="entry name" value="TPR-like_helical_dom_sf"/>
</dbReference>
<proteinExistence type="inferred from homology"/>
<evidence type="ECO:0000259" key="5">
    <source>
        <dbReference type="PROSITE" id="PS51782"/>
    </source>
</evidence>
<evidence type="ECO:0000313" key="7">
    <source>
        <dbReference type="Proteomes" id="UP001564626"/>
    </source>
</evidence>
<evidence type="ECO:0000256" key="1">
    <source>
        <dbReference type="ARBA" id="ARBA00005820"/>
    </source>
</evidence>
<evidence type="ECO:0000313" key="6">
    <source>
        <dbReference type="EMBL" id="MEY8042749.1"/>
    </source>
</evidence>
<dbReference type="EMBL" id="JBGEHV010000064">
    <property type="protein sequence ID" value="MEY8042749.1"/>
    <property type="molecule type" value="Genomic_DNA"/>
</dbReference>
<dbReference type="CDD" id="cd00383">
    <property type="entry name" value="trans_reg_C"/>
    <property type="match status" value="1"/>
</dbReference>
<dbReference type="Gene3D" id="1.25.40.10">
    <property type="entry name" value="Tetratricopeptide repeat domain"/>
    <property type="match status" value="1"/>
</dbReference>
<keyword evidence="4" id="KW-0812">Transmembrane</keyword>
<dbReference type="InterPro" id="IPR016032">
    <property type="entry name" value="Sig_transdc_resp-reg_C-effctor"/>
</dbReference>
<dbReference type="Proteomes" id="UP001564626">
    <property type="component" value="Unassembled WGS sequence"/>
</dbReference>